<dbReference type="OrthoDB" id="9801699at2"/>
<keyword evidence="1" id="KW-0560">Oxidoreductase</keyword>
<dbReference type="InterPro" id="IPR036188">
    <property type="entry name" value="FAD/NAD-bd_sf"/>
</dbReference>
<dbReference type="RefSeq" id="WP_062109183.1">
    <property type="nucleotide sequence ID" value="NZ_LHZR01000111.1"/>
</dbReference>
<name>A0A149TGD8_9PROT</name>
<dbReference type="PANTHER" id="PTHR42949">
    <property type="entry name" value="ANAEROBIC GLYCEROL-3-PHOSPHATE DEHYDROGENASE SUBUNIT B"/>
    <property type="match status" value="1"/>
</dbReference>
<dbReference type="InterPro" id="IPR023753">
    <property type="entry name" value="FAD/NAD-binding_dom"/>
</dbReference>
<reference evidence="4 5" key="1">
    <citation type="submission" date="2015-06" db="EMBL/GenBank/DDBJ databases">
        <title>Improved classification and identification of acetic acid bacteria using matrix-assisted laser desorption/ionization time-of-flight mass spectrometry; Gluconobacter nephelii and Gluconobacter uchimurae are later heterotypic synonyms of Gluconobacter japonicus and Gluconobacter oxydans, respectively.</title>
        <authorList>
            <person name="Li L."/>
            <person name="Cleenwerck I."/>
            <person name="De Vuyst L."/>
            <person name="Vandamme P."/>
        </authorList>
    </citation>
    <scope>NUCLEOTIDE SEQUENCE [LARGE SCALE GENOMIC DNA]</scope>
    <source>
        <strain evidence="4 5">LMG 1768</strain>
    </source>
</reference>
<dbReference type="CDD" id="cd19946">
    <property type="entry name" value="GlpA-like_Fer2_BFD-like"/>
    <property type="match status" value="1"/>
</dbReference>
<dbReference type="PATRIC" id="fig|318683.6.peg.2883"/>
<feature type="domain" description="FAD/NAD(P)-binding" evidence="2">
    <location>
        <begin position="9"/>
        <end position="315"/>
    </location>
</feature>
<dbReference type="STRING" id="318683.A0U94_01425"/>
<dbReference type="SUPFAM" id="SSF51905">
    <property type="entry name" value="FAD/NAD(P)-binding domain"/>
    <property type="match status" value="1"/>
</dbReference>
<evidence type="ECO:0000259" key="2">
    <source>
        <dbReference type="Pfam" id="PF07992"/>
    </source>
</evidence>
<accession>A0A149TGD8</accession>
<evidence type="ECO:0000313" key="5">
    <source>
        <dbReference type="Proteomes" id="UP000075636"/>
    </source>
</evidence>
<dbReference type="InterPro" id="IPR041854">
    <property type="entry name" value="BFD-like_2Fe2S-bd_dom_sf"/>
</dbReference>
<organism evidence="4 5">
    <name type="scientific">Gluconobacter albidus</name>
    <dbReference type="NCBI Taxonomy" id="318683"/>
    <lineage>
        <taxon>Bacteria</taxon>
        <taxon>Pseudomonadati</taxon>
        <taxon>Pseudomonadota</taxon>
        <taxon>Alphaproteobacteria</taxon>
        <taxon>Acetobacterales</taxon>
        <taxon>Acetobacteraceae</taxon>
        <taxon>Gluconobacter</taxon>
    </lineage>
</organism>
<comment type="caution">
    <text evidence="4">The sequence shown here is derived from an EMBL/GenBank/DDBJ whole genome shotgun (WGS) entry which is preliminary data.</text>
</comment>
<proteinExistence type="predicted"/>
<evidence type="ECO:0008006" key="6">
    <source>
        <dbReference type="Google" id="ProtNLM"/>
    </source>
</evidence>
<evidence type="ECO:0000259" key="3">
    <source>
        <dbReference type="Pfam" id="PF17806"/>
    </source>
</evidence>
<dbReference type="EMBL" id="LHZR01000111">
    <property type="protein sequence ID" value="KXV46859.1"/>
    <property type="molecule type" value="Genomic_DNA"/>
</dbReference>
<dbReference type="AlphaFoldDB" id="A0A149TGD8"/>
<dbReference type="PIRSF" id="PIRSF037495">
    <property type="entry name" value="Opine_OX_OoxA/HcnB"/>
    <property type="match status" value="1"/>
</dbReference>
<dbReference type="InterPro" id="IPR017224">
    <property type="entry name" value="Opine_Oxase_asu/HCN_bsu"/>
</dbReference>
<dbReference type="Pfam" id="PF07992">
    <property type="entry name" value="Pyr_redox_2"/>
    <property type="match status" value="1"/>
</dbReference>
<dbReference type="Proteomes" id="UP000075636">
    <property type="component" value="Unassembled WGS sequence"/>
</dbReference>
<dbReference type="PRINTS" id="PR00411">
    <property type="entry name" value="PNDRDTASEI"/>
</dbReference>
<dbReference type="GO" id="GO:0016491">
    <property type="term" value="F:oxidoreductase activity"/>
    <property type="evidence" value="ECO:0007669"/>
    <property type="project" value="UniProtKB-KW"/>
</dbReference>
<gene>
    <name evidence="4" type="ORF">AD945_12170</name>
</gene>
<dbReference type="Gene3D" id="1.10.10.1100">
    <property type="entry name" value="BFD-like [2Fe-2S]-binding domain"/>
    <property type="match status" value="1"/>
</dbReference>
<dbReference type="PANTHER" id="PTHR42949:SF3">
    <property type="entry name" value="ANAEROBIC GLYCEROL-3-PHOSPHATE DEHYDROGENASE SUBUNIT B"/>
    <property type="match status" value="1"/>
</dbReference>
<sequence>MSSPDFSPVTVIGGGIAGATSAIALSRHGFPVTLIDEQPVAGGQIFRAPSPYARKIVPPNHEFSGGDTLRQKLAASNVDVRFSTRVWGLSPTLMLDLLGPDGINQLPAATLVVANGATERFLPFQGWTTPRIIGLAGASILMRNGGTLPGQSVVVAGSGPLLFSVANQVLELGGRVVAIVDAGHRSDWLRLGAMLSLDPARLTQATSWMLRLKKAGIPIHHRAHISEAQETETGLRLTVTEMDHPERRHVYATEAAACGYGLKPSTLITRTAGVQHRHDPVGGYLEPVTDGAGRTSRPDLYVTGDAGGIRGMAVARLRGLITAHAIAHDRGVISRDTYEALTRVPLRQRRRLEAVSRRMLPLMNAGSAIPAHLQDETIVCRCERVKAATLRSAIQAGAEDLNQLKAWTRCGMGPCQGRMCEDSARGLLAAACGKTPEEAGSFTARMPFFPLPLTAVTGDFTYSDIPLPKAAPL</sequence>
<dbReference type="Pfam" id="PF17806">
    <property type="entry name" value="SO_alpha_A3"/>
    <property type="match status" value="1"/>
</dbReference>
<feature type="domain" description="SoxA A3" evidence="3">
    <location>
        <begin position="379"/>
        <end position="456"/>
    </location>
</feature>
<protein>
    <recommendedName>
        <fullName evidence="6">FAD/NAD(P)-binding oxidoreductase</fullName>
    </recommendedName>
</protein>
<dbReference type="Gene3D" id="3.50.50.60">
    <property type="entry name" value="FAD/NAD(P)-binding domain"/>
    <property type="match status" value="2"/>
</dbReference>
<evidence type="ECO:0000313" key="4">
    <source>
        <dbReference type="EMBL" id="KXV46859.1"/>
    </source>
</evidence>
<dbReference type="InterPro" id="IPR051691">
    <property type="entry name" value="Metab_Enz_Cyan_OpOx_G3PDH"/>
</dbReference>
<dbReference type="PRINTS" id="PR00368">
    <property type="entry name" value="FADPNR"/>
</dbReference>
<dbReference type="InterPro" id="IPR041117">
    <property type="entry name" value="SoxA_A3"/>
</dbReference>
<evidence type="ECO:0000256" key="1">
    <source>
        <dbReference type="ARBA" id="ARBA00023002"/>
    </source>
</evidence>